<dbReference type="OrthoDB" id="9791746at2"/>
<gene>
    <name evidence="5" type="ORF">AS026_24355</name>
</gene>
<sequence length="316" mass="34901">MIGARRTVRTMIAGATFAMLAAFASPQTGSAFAASEVRVVVNGTAITSGDIAKRQAFLRLQHQKADAKAAEEQLIEQTLKQQEISRVRMSVSKDDVNASFARFASGNKLTTDQMTQILERAGVGVDHFKAFIAVQMSWPRLVNARYGSSNRMSNSDLVARMMENKQKPETTEYILQQMIFVVPANKKGIVGKRKSEAEASRAKYPGCDQAKVFAATMLDVSVRDLGRVLAPELPAEWKPLVEQAKGNTTATRVTDRGVEYIAICSQRQVSDDQAAEMVFRQEDLDKAKAGKNAPPENPNAQKYMEELRKKAQIMRP</sequence>
<dbReference type="PANTHER" id="PTHR47637:SF1">
    <property type="entry name" value="CHAPERONE SURA"/>
    <property type="match status" value="1"/>
</dbReference>
<dbReference type="PANTHER" id="PTHR47637">
    <property type="entry name" value="CHAPERONE SURA"/>
    <property type="match status" value="1"/>
</dbReference>
<keyword evidence="1 4" id="KW-0732">Signal</keyword>
<protein>
    <submittedName>
        <fullName evidence="5">Molecular chaperone SurA</fullName>
    </submittedName>
</protein>
<dbReference type="Proteomes" id="UP000068164">
    <property type="component" value="Unassembled WGS sequence"/>
</dbReference>
<name>A0A109J2B1_9HYPH</name>
<organism evidence="5 6">
    <name type="scientific">Rhizobium altiplani</name>
    <dbReference type="NCBI Taxonomy" id="1864509"/>
    <lineage>
        <taxon>Bacteria</taxon>
        <taxon>Pseudomonadati</taxon>
        <taxon>Pseudomonadota</taxon>
        <taxon>Alphaproteobacteria</taxon>
        <taxon>Hyphomicrobiales</taxon>
        <taxon>Rhizobiaceae</taxon>
        <taxon>Rhizobium/Agrobacterium group</taxon>
        <taxon>Rhizobium</taxon>
    </lineage>
</organism>
<evidence type="ECO:0000256" key="2">
    <source>
        <dbReference type="SAM" id="Coils"/>
    </source>
</evidence>
<evidence type="ECO:0000256" key="3">
    <source>
        <dbReference type="SAM" id="MobiDB-lite"/>
    </source>
</evidence>
<comment type="caution">
    <text evidence="5">The sequence shown here is derived from an EMBL/GenBank/DDBJ whole genome shotgun (WGS) entry which is preliminary data.</text>
</comment>
<evidence type="ECO:0000313" key="5">
    <source>
        <dbReference type="EMBL" id="KWV41009.1"/>
    </source>
</evidence>
<feature type="signal peptide" evidence="4">
    <location>
        <begin position="1"/>
        <end position="33"/>
    </location>
</feature>
<evidence type="ECO:0000256" key="4">
    <source>
        <dbReference type="SAM" id="SignalP"/>
    </source>
</evidence>
<feature type="region of interest" description="Disordered" evidence="3">
    <location>
        <begin position="281"/>
        <end position="303"/>
    </location>
</feature>
<proteinExistence type="predicted"/>
<reference evidence="5 6" key="1">
    <citation type="submission" date="2015-11" db="EMBL/GenBank/DDBJ databases">
        <title>Draft Genome Sequence of the Strain BR 10423 (Rhizobium sp.) isolated from nodules of Mimosa pudica.</title>
        <authorList>
            <person name="Barauna A.C."/>
            <person name="Zilli J.E."/>
            <person name="Simoes-Araujo J.L."/>
            <person name="Reis V.M."/>
            <person name="James E.K."/>
            <person name="Reis F.B.Jr."/>
            <person name="Rouws L.F."/>
            <person name="Passos S.R."/>
            <person name="Gois S.R."/>
        </authorList>
    </citation>
    <scope>NUCLEOTIDE SEQUENCE [LARGE SCALE GENOMIC DNA]</scope>
    <source>
        <strain evidence="5 6">BR10423</strain>
    </source>
</reference>
<dbReference type="SUPFAM" id="SSF109998">
    <property type="entry name" value="Triger factor/SurA peptide-binding domain-like"/>
    <property type="match status" value="1"/>
</dbReference>
<dbReference type="Gene3D" id="1.10.4030.10">
    <property type="entry name" value="Porin chaperone SurA, peptide-binding domain"/>
    <property type="match status" value="1"/>
</dbReference>
<dbReference type="EMBL" id="LNCD01000143">
    <property type="protein sequence ID" value="KWV41009.1"/>
    <property type="molecule type" value="Genomic_DNA"/>
</dbReference>
<evidence type="ECO:0000313" key="6">
    <source>
        <dbReference type="Proteomes" id="UP000068164"/>
    </source>
</evidence>
<keyword evidence="2" id="KW-0175">Coiled coil</keyword>
<feature type="chain" id="PRO_5007136374" evidence="4">
    <location>
        <begin position="34"/>
        <end position="316"/>
    </location>
</feature>
<dbReference type="AlphaFoldDB" id="A0A109J2B1"/>
<dbReference type="RefSeq" id="WP_025659820.1">
    <property type="nucleotide sequence ID" value="NZ_JBBNAS010000351.1"/>
</dbReference>
<accession>A0A109J2B1</accession>
<feature type="coiled-coil region" evidence="2">
    <location>
        <begin position="53"/>
        <end position="80"/>
    </location>
</feature>
<dbReference type="InterPro" id="IPR027304">
    <property type="entry name" value="Trigger_fact/SurA_dom_sf"/>
</dbReference>
<keyword evidence="6" id="KW-1185">Reference proteome</keyword>
<dbReference type="InterPro" id="IPR050280">
    <property type="entry name" value="OMP_Chaperone_SurA"/>
</dbReference>
<evidence type="ECO:0000256" key="1">
    <source>
        <dbReference type="ARBA" id="ARBA00022729"/>
    </source>
</evidence>